<evidence type="ECO:0000256" key="5">
    <source>
        <dbReference type="SAM" id="Phobius"/>
    </source>
</evidence>
<evidence type="ECO:0000256" key="1">
    <source>
        <dbReference type="ARBA" id="ARBA00004141"/>
    </source>
</evidence>
<dbReference type="Pfam" id="PF01794">
    <property type="entry name" value="Ferric_reduct"/>
    <property type="match status" value="1"/>
</dbReference>
<evidence type="ECO:0000256" key="4">
    <source>
        <dbReference type="ARBA" id="ARBA00023136"/>
    </source>
</evidence>
<keyword evidence="4 5" id="KW-0472">Membrane</keyword>
<feature type="domain" description="Ferric oxidoreductase" evidence="6">
    <location>
        <begin position="2"/>
        <end position="85"/>
    </location>
</feature>
<feature type="transmembrane region" description="Helical" evidence="5">
    <location>
        <begin position="45"/>
        <end position="62"/>
    </location>
</feature>
<dbReference type="EMBL" id="CADCVH010000087">
    <property type="protein sequence ID" value="CAA9463366.1"/>
    <property type="molecule type" value="Genomic_DNA"/>
</dbReference>
<feature type="transmembrane region" description="Helical" evidence="5">
    <location>
        <begin position="105"/>
        <end position="124"/>
    </location>
</feature>
<dbReference type="AlphaFoldDB" id="A0A6J4R3S6"/>
<dbReference type="GO" id="GO:0016020">
    <property type="term" value="C:membrane"/>
    <property type="evidence" value="ECO:0007669"/>
    <property type="project" value="UniProtKB-SubCell"/>
</dbReference>
<organism evidence="7">
    <name type="scientific">uncultured Rubrobacteraceae bacterium</name>
    <dbReference type="NCBI Taxonomy" id="349277"/>
    <lineage>
        <taxon>Bacteria</taxon>
        <taxon>Bacillati</taxon>
        <taxon>Actinomycetota</taxon>
        <taxon>Rubrobacteria</taxon>
        <taxon>Rubrobacterales</taxon>
        <taxon>Rubrobacteraceae</taxon>
        <taxon>environmental samples</taxon>
    </lineage>
</organism>
<proteinExistence type="predicted"/>
<keyword evidence="3 5" id="KW-1133">Transmembrane helix</keyword>
<dbReference type="InterPro" id="IPR013130">
    <property type="entry name" value="Fe3_Rdtase_TM_dom"/>
</dbReference>
<protein>
    <recommendedName>
        <fullName evidence="6">Ferric oxidoreductase domain-containing protein</fullName>
    </recommendedName>
</protein>
<evidence type="ECO:0000256" key="3">
    <source>
        <dbReference type="ARBA" id="ARBA00022989"/>
    </source>
</evidence>
<keyword evidence="2 5" id="KW-0812">Transmembrane</keyword>
<comment type="subcellular location">
    <subcellularLocation>
        <location evidence="1">Membrane</location>
        <topology evidence="1">Multi-pass membrane protein</topology>
    </subcellularLocation>
</comment>
<name>A0A6J4R3S6_9ACTN</name>
<feature type="transmembrane region" description="Helical" evidence="5">
    <location>
        <begin position="74"/>
        <end position="93"/>
    </location>
</feature>
<sequence>MSWHRAIALAVIGLVLLHVGALFVYSPGDALFALTPAAPTHSRLGVLALVCLALTAALALGRRRLGLGRPEWRALHLALAVAILGTAFAHAVLIQGALDGPVGSLLLYGGVAIAGASVLYTGLLRPLRLRGRREPGAGDPAP</sequence>
<reference evidence="7" key="1">
    <citation type="submission" date="2020-02" db="EMBL/GenBank/DDBJ databases">
        <authorList>
            <person name="Meier V. D."/>
        </authorList>
    </citation>
    <scope>NUCLEOTIDE SEQUENCE</scope>
    <source>
        <strain evidence="7">AVDCRST_MAG02</strain>
    </source>
</reference>
<evidence type="ECO:0000256" key="2">
    <source>
        <dbReference type="ARBA" id="ARBA00022692"/>
    </source>
</evidence>
<evidence type="ECO:0000259" key="6">
    <source>
        <dbReference type="Pfam" id="PF01794"/>
    </source>
</evidence>
<accession>A0A6J4R3S6</accession>
<evidence type="ECO:0000313" key="7">
    <source>
        <dbReference type="EMBL" id="CAA9463366.1"/>
    </source>
</evidence>
<gene>
    <name evidence="7" type="ORF">AVDCRST_MAG02-2762</name>
</gene>